<evidence type="ECO:0000313" key="2">
    <source>
        <dbReference type="Proteomes" id="UP000269221"/>
    </source>
</evidence>
<keyword evidence="2" id="KW-1185">Reference proteome</keyword>
<dbReference type="AlphaFoldDB" id="A0A3M0JQZ2"/>
<organism evidence="1 2">
    <name type="scientific">Hirundo rustica rustica</name>
    <dbReference type="NCBI Taxonomy" id="333673"/>
    <lineage>
        <taxon>Eukaryota</taxon>
        <taxon>Metazoa</taxon>
        <taxon>Chordata</taxon>
        <taxon>Craniata</taxon>
        <taxon>Vertebrata</taxon>
        <taxon>Euteleostomi</taxon>
        <taxon>Archelosauria</taxon>
        <taxon>Archosauria</taxon>
        <taxon>Dinosauria</taxon>
        <taxon>Saurischia</taxon>
        <taxon>Theropoda</taxon>
        <taxon>Coelurosauria</taxon>
        <taxon>Aves</taxon>
        <taxon>Neognathae</taxon>
        <taxon>Neoaves</taxon>
        <taxon>Telluraves</taxon>
        <taxon>Australaves</taxon>
        <taxon>Passeriformes</taxon>
        <taxon>Sylvioidea</taxon>
        <taxon>Hirundinidae</taxon>
        <taxon>Hirundo</taxon>
    </lineage>
</organism>
<dbReference type="OrthoDB" id="416454at2759"/>
<gene>
    <name evidence="1" type="ORF">DUI87_20639</name>
</gene>
<accession>A0A3M0JQZ2</accession>
<proteinExistence type="predicted"/>
<evidence type="ECO:0000313" key="1">
    <source>
        <dbReference type="EMBL" id="RMC03442.1"/>
    </source>
</evidence>
<name>A0A3M0JQZ2_HIRRU</name>
<dbReference type="Proteomes" id="UP000269221">
    <property type="component" value="Unassembled WGS sequence"/>
</dbReference>
<protein>
    <submittedName>
        <fullName evidence="1">Uncharacterized protein</fullName>
    </submittedName>
</protein>
<sequence>MRLLFLCSNVGEDEDRKPYKYDCLDSENVKPVNEIELKTVGLNAPSASLKMTAKLSGAVDSLEEKYATPKDHDRLGKRTHANHLKFNKAKYKVLHVGWGNPPYQYRLGAEWIESIPEEKDLGYRQMKYST</sequence>
<reference evidence="1 2" key="1">
    <citation type="submission" date="2018-07" db="EMBL/GenBank/DDBJ databases">
        <title>A high quality draft genome assembly of the barn swallow (H. rustica rustica).</title>
        <authorList>
            <person name="Formenti G."/>
            <person name="Chiara M."/>
            <person name="Poveda L."/>
            <person name="Francoijs K.-J."/>
            <person name="Bonisoli-Alquati A."/>
            <person name="Canova L."/>
            <person name="Gianfranceschi L."/>
            <person name="Horner D.S."/>
            <person name="Saino N."/>
        </authorList>
    </citation>
    <scope>NUCLEOTIDE SEQUENCE [LARGE SCALE GENOMIC DNA]</scope>
    <source>
        <strain evidence="1">Chelidonia</strain>
        <tissue evidence="1">Blood</tissue>
    </source>
</reference>
<comment type="caution">
    <text evidence="1">The sequence shown here is derived from an EMBL/GenBank/DDBJ whole genome shotgun (WGS) entry which is preliminary data.</text>
</comment>
<dbReference type="EMBL" id="QRBI01000131">
    <property type="protein sequence ID" value="RMC03442.1"/>
    <property type="molecule type" value="Genomic_DNA"/>
</dbReference>